<dbReference type="EMBL" id="FLOC01000007">
    <property type="protein sequence ID" value="SBS29774.1"/>
    <property type="molecule type" value="Genomic_DNA"/>
</dbReference>
<keyword evidence="1" id="KW-0472">Membrane</keyword>
<organism evidence="2 3">
    <name type="scientific">Marinomonas aquimarina</name>
    <dbReference type="NCBI Taxonomy" id="295068"/>
    <lineage>
        <taxon>Bacteria</taxon>
        <taxon>Pseudomonadati</taxon>
        <taxon>Pseudomonadota</taxon>
        <taxon>Gammaproteobacteria</taxon>
        <taxon>Oceanospirillales</taxon>
        <taxon>Oceanospirillaceae</taxon>
        <taxon>Marinomonas</taxon>
    </lineage>
</organism>
<name>A0A1A8TCW6_9GAMM</name>
<proteinExistence type="predicted"/>
<reference evidence="2 3" key="1">
    <citation type="submission" date="2016-06" db="EMBL/GenBank/DDBJ databases">
        <authorList>
            <person name="Kjaerup R.B."/>
            <person name="Dalgaard T.S."/>
            <person name="Juul-Madsen H.R."/>
        </authorList>
    </citation>
    <scope>NUCLEOTIDE SEQUENCE [LARGE SCALE GENOMIC DNA]</scope>
    <source>
        <strain evidence="2 3">CECT 5080</strain>
    </source>
</reference>
<dbReference type="OrthoDB" id="6107238at2"/>
<accession>A0A1A8TCW6</accession>
<keyword evidence="1" id="KW-0812">Transmembrane</keyword>
<protein>
    <submittedName>
        <fullName evidence="2">Uncharacterized protein</fullName>
    </submittedName>
</protein>
<sequence length="146" mass="16113">MPSSKVEIISPLDGRGETRNFLLICAGVLALAVLLLSMIDRQSGQAMPELPHELSNMATQISNAVEEVALLEEAGLISQPYQLIDLPLPSFKNAVFEQLDETCFSLFQGEHVFVVERQKAAWTAHWATSTQPLDCHAAVTWHSLNQ</sequence>
<feature type="transmembrane region" description="Helical" evidence="1">
    <location>
        <begin position="20"/>
        <end position="39"/>
    </location>
</feature>
<dbReference type="AlphaFoldDB" id="A0A1A8TCW6"/>
<dbReference type="RefSeq" id="WP_067208246.1">
    <property type="nucleotide sequence ID" value="NZ_FLOC01000007.1"/>
</dbReference>
<dbReference type="STRING" id="295068.MAQ5080_01498"/>
<keyword evidence="1" id="KW-1133">Transmembrane helix</keyword>
<keyword evidence="3" id="KW-1185">Reference proteome</keyword>
<dbReference type="Proteomes" id="UP000092627">
    <property type="component" value="Unassembled WGS sequence"/>
</dbReference>
<evidence type="ECO:0000313" key="2">
    <source>
        <dbReference type="EMBL" id="SBS29774.1"/>
    </source>
</evidence>
<gene>
    <name evidence="2" type="ORF">MAQ5080_01498</name>
</gene>
<evidence type="ECO:0000256" key="1">
    <source>
        <dbReference type="SAM" id="Phobius"/>
    </source>
</evidence>
<evidence type="ECO:0000313" key="3">
    <source>
        <dbReference type="Proteomes" id="UP000092627"/>
    </source>
</evidence>